<dbReference type="PANTHER" id="PTHR14741:SF32">
    <property type="entry name" value="TRIMETHYLGUANOSINE SYNTHASE"/>
    <property type="match status" value="1"/>
</dbReference>
<evidence type="ECO:0000256" key="5">
    <source>
        <dbReference type="ARBA" id="ARBA00048763"/>
    </source>
</evidence>
<dbReference type="Gene3D" id="3.40.50.150">
    <property type="entry name" value="Vaccinia Virus protein VP39"/>
    <property type="match status" value="1"/>
</dbReference>
<dbReference type="CDD" id="cd00201">
    <property type="entry name" value="WW"/>
    <property type="match status" value="1"/>
</dbReference>
<feature type="compositionally biased region" description="Low complexity" evidence="8">
    <location>
        <begin position="923"/>
        <end position="937"/>
    </location>
</feature>
<feature type="compositionally biased region" description="Pro residues" evidence="8">
    <location>
        <begin position="728"/>
        <end position="745"/>
    </location>
</feature>
<feature type="region of interest" description="Disordered" evidence="8">
    <location>
        <begin position="357"/>
        <end position="377"/>
    </location>
</feature>
<dbReference type="EMBL" id="BSDZ01000009">
    <property type="protein sequence ID" value="GLI60971.1"/>
    <property type="molecule type" value="Genomic_DNA"/>
</dbReference>
<keyword evidence="11" id="KW-1185">Reference proteome</keyword>
<feature type="compositionally biased region" description="Pro residues" evidence="8">
    <location>
        <begin position="482"/>
        <end position="492"/>
    </location>
</feature>
<organism evidence="10 11">
    <name type="scientific">Volvox africanus</name>
    <dbReference type="NCBI Taxonomy" id="51714"/>
    <lineage>
        <taxon>Eukaryota</taxon>
        <taxon>Viridiplantae</taxon>
        <taxon>Chlorophyta</taxon>
        <taxon>core chlorophytes</taxon>
        <taxon>Chlorophyceae</taxon>
        <taxon>CS clade</taxon>
        <taxon>Chlamydomonadales</taxon>
        <taxon>Volvocaceae</taxon>
        <taxon>Volvox</taxon>
    </lineage>
</organism>
<dbReference type="PANTHER" id="PTHR14741">
    <property type="entry name" value="S-ADENOSYLMETHIONINE-DEPENDENT METHYLTRANSFERASE RELATED"/>
    <property type="match status" value="1"/>
</dbReference>
<feature type="compositionally biased region" description="Basic and acidic residues" evidence="8">
    <location>
        <begin position="777"/>
        <end position="797"/>
    </location>
</feature>
<feature type="domain" description="WW" evidence="9">
    <location>
        <begin position="134"/>
        <end position="168"/>
    </location>
</feature>
<evidence type="ECO:0000256" key="3">
    <source>
        <dbReference type="ARBA" id="ARBA00047418"/>
    </source>
</evidence>
<dbReference type="InterPro" id="IPR019012">
    <property type="entry name" value="RNA_cap_Gua-N2-MeTrfase"/>
</dbReference>
<proteinExistence type="inferred from homology"/>
<dbReference type="Proteomes" id="UP001165090">
    <property type="component" value="Unassembled WGS sequence"/>
</dbReference>
<dbReference type="Pfam" id="PF09445">
    <property type="entry name" value="Methyltransf_15"/>
    <property type="match status" value="1"/>
</dbReference>
<feature type="region of interest" description="Disordered" evidence="8">
    <location>
        <begin position="391"/>
        <end position="611"/>
    </location>
</feature>
<comment type="catalytic activity">
    <reaction evidence="3">
        <text>a 5'-end (N(2),N(7)-dimethyl 5'-triphosphoguanosine)-ribonucleoside in snoRNA + S-adenosyl-L-methionine = a 5'-end (N(2),N(2),N(7)-trimethyl 5'-triphosphoguanosine)-ribonucleoside in snoRNA + S-adenosyl-L-homocysteine + H(+)</text>
        <dbReference type="Rhea" id="RHEA:78507"/>
        <dbReference type="Rhea" id="RHEA-COMP:19088"/>
        <dbReference type="Rhea" id="RHEA-COMP:19090"/>
        <dbReference type="ChEBI" id="CHEBI:15378"/>
        <dbReference type="ChEBI" id="CHEBI:57856"/>
        <dbReference type="ChEBI" id="CHEBI:59789"/>
        <dbReference type="ChEBI" id="CHEBI:167623"/>
        <dbReference type="ChEBI" id="CHEBI:172880"/>
    </reaction>
    <physiologicalReaction direction="left-to-right" evidence="3">
        <dbReference type="Rhea" id="RHEA:78508"/>
    </physiologicalReaction>
</comment>
<gene>
    <name evidence="10" type="ORF">VaNZ11_003225</name>
</gene>
<dbReference type="SUPFAM" id="SSF51045">
    <property type="entry name" value="WW domain"/>
    <property type="match status" value="1"/>
</dbReference>
<evidence type="ECO:0000256" key="1">
    <source>
        <dbReference type="ARBA" id="ARBA00018517"/>
    </source>
</evidence>
<name>A0ABQ5RU62_9CHLO</name>
<accession>A0ABQ5RU62</accession>
<evidence type="ECO:0000256" key="6">
    <source>
        <dbReference type="ARBA" id="ARBA00049075"/>
    </source>
</evidence>
<dbReference type="Gene3D" id="2.20.70.10">
    <property type="match status" value="1"/>
</dbReference>
<comment type="caution">
    <text evidence="10">The sequence shown here is derived from an EMBL/GenBank/DDBJ whole genome shotgun (WGS) entry which is preliminary data.</text>
</comment>
<dbReference type="PROSITE" id="PS50020">
    <property type="entry name" value="WW_DOMAIN_2"/>
    <property type="match status" value="1"/>
</dbReference>
<evidence type="ECO:0000313" key="10">
    <source>
        <dbReference type="EMBL" id="GLI60971.1"/>
    </source>
</evidence>
<evidence type="ECO:0000256" key="8">
    <source>
        <dbReference type="SAM" id="MobiDB-lite"/>
    </source>
</evidence>
<dbReference type="InterPro" id="IPR001202">
    <property type="entry name" value="WW_dom"/>
</dbReference>
<dbReference type="InterPro" id="IPR036020">
    <property type="entry name" value="WW_dom_sf"/>
</dbReference>
<evidence type="ECO:0000256" key="4">
    <source>
        <dbReference type="ARBA" id="ARBA00048740"/>
    </source>
</evidence>
<protein>
    <recommendedName>
        <fullName evidence="1">Trimethylguanosine synthase</fullName>
    </recommendedName>
    <alternativeName>
        <fullName evidence="7">Cap-specific guanine-N(2) methyltransferase</fullName>
    </alternativeName>
</protein>
<feature type="region of interest" description="Disordered" evidence="8">
    <location>
        <begin position="728"/>
        <end position="808"/>
    </location>
</feature>
<evidence type="ECO:0000259" key="9">
    <source>
        <dbReference type="PROSITE" id="PS50020"/>
    </source>
</evidence>
<feature type="compositionally biased region" description="Pro residues" evidence="8">
    <location>
        <begin position="395"/>
        <end position="415"/>
    </location>
</feature>
<comment type="catalytic activity">
    <reaction evidence="5">
        <text>a 5'-end (N(2),N(7)-dimethyl 5'-triphosphoguanosine)-ribonucleoside in snRNA + S-adenosyl-L-methionine = a 5'-end (N(2),N(2),N(7)-trimethyl 5'-triphosphoguanosine)-ribonucleoside in snRNA + S-adenosyl-L-homocysteine + H(+)</text>
        <dbReference type="Rhea" id="RHEA:78479"/>
        <dbReference type="Rhea" id="RHEA-COMP:19087"/>
        <dbReference type="Rhea" id="RHEA-COMP:19089"/>
        <dbReference type="ChEBI" id="CHEBI:15378"/>
        <dbReference type="ChEBI" id="CHEBI:57856"/>
        <dbReference type="ChEBI" id="CHEBI:59789"/>
        <dbReference type="ChEBI" id="CHEBI:167623"/>
        <dbReference type="ChEBI" id="CHEBI:172880"/>
    </reaction>
    <physiologicalReaction direction="left-to-right" evidence="5">
        <dbReference type="Rhea" id="RHEA:78480"/>
    </physiologicalReaction>
</comment>
<dbReference type="CDD" id="cd02440">
    <property type="entry name" value="AdoMet_MTases"/>
    <property type="match status" value="1"/>
</dbReference>
<feature type="region of interest" description="Disordered" evidence="8">
    <location>
        <begin position="181"/>
        <end position="201"/>
    </location>
</feature>
<sequence>MARQVLIDKWNGAQDVRLSTALDLDLSDTTLYRLGRLVITSVRLHDVGLVGGKEPVNAASEAPSDTEASSLSAELASLGLPTAFGKKGSSRLERRTPGGSLKSSRLAHKGELRQSGSRKGSLGGVHGIGGFAGSHPKTPWLRGFDEQWGCHYYYNTKTKESVWEAPPEGFVPWEEAAEVADGADEEAQRDVRESSMAADRPQQLTLDNCNGAGAARSSVLSGAGTDGTTGTERDAATGAAATPGGEAEARAPGPAPRMLTEEDLLREMGLWQDIGGSQAGEGLRSQAGVTAGSAPPPPMAQAMGASGGAAGEPSGAGAGAGELSQGAAAGAVAGGDCLGAGLLVNLLRSSASQLQQQQPSSAVMTQTPQRVVPPTALSEEQLLARLSLSKSLLMPMPPPPPVPAPPPPSPPPPPAVAHTDSVSGTAAPASSDAPEAPPRMLTEEDILRSMGLLPASPELGGGRTPVKEPRPASSLAQAFPPGTKPPPPPPGFSPVQGLAAVTAKYSSPKSNDFDGFQSPPPPQQQQQQQHGGDRPPPYPIHLQPNQERHPHAGHQAVQYNPLAPPGSGAAPRLHLPHGFHSVPHPQSLYGHDMSHHPHRRPHLPGPPGGFPHPHPLPFNHGNAAGVPHMGLGLSLPPPPPGFGHPPPFPPPLPPPVDMWSHPGGPFGPPLMPVLPPPPSSPPPLGFGLPQAGPAMPYGPLPYPYAGHPYPPYDMPPYGMPPSRPAPATLPPPFLMSGCPPGPVPQPSSAEITLDGGLVTPPQQHHHAPQPLPGSHLHNHDHYQPQRQQPEHLNRHNEQQQQQQPPLASQVCVDADTVASGQPGAEKGLDVNRRAVTWTLEELERQLEVMVGTVTTEEDGAPAVTAPAGQRQEVREGAEPGLKGPGPAEDRQRRQKGGNDKAQQLQQHVVRHPGTAVGRRRTGTGRSAGATTEASSADNNDDDTAFYDTFANGAITAAAAAIAGTATPLPQRVGTAANALVGEDDGTRRVALDPNTAAFVRKLLPRSAAKYWMQRYSLFSRFDSAVRLDTEGWWSVTPEVLAAHQAKRSKEMCARGLVAMDACCGCGGNLIQMAGLFAVVLGVEISPKRVEMARHNAGVYGVEHKCQLLCADFFKVAAGIKVDSLFMSPPWGGPKYQHVNTFDVFFPLVGFNKSLLRLLDVSLNCVREQDGVVVVFLPRNTDLQQLAAVVPEHAVWEVERAYVNNKLKGITLYCHPGRTSDEPNVRMEAEAEYLLQGPARVEVAVAAG</sequence>
<feature type="region of interest" description="Disordered" evidence="8">
    <location>
        <begin position="275"/>
        <end position="322"/>
    </location>
</feature>
<comment type="catalytic activity">
    <reaction evidence="4">
        <text>a 5'-end (N(7)-methyl 5'-triphosphoguanosine)-ribonucleoside in snoRNA + S-adenosyl-L-methionine = a 5'-end (N(2),N(7)-dimethyl 5'-triphosphoguanosine)-ribonucleoside in snoRNA + S-adenosyl-L-homocysteine + H(+)</text>
        <dbReference type="Rhea" id="RHEA:78475"/>
        <dbReference type="Rhea" id="RHEA-COMP:19086"/>
        <dbReference type="Rhea" id="RHEA-COMP:19088"/>
        <dbReference type="ChEBI" id="CHEBI:15378"/>
        <dbReference type="ChEBI" id="CHEBI:57856"/>
        <dbReference type="ChEBI" id="CHEBI:59789"/>
        <dbReference type="ChEBI" id="CHEBI:156461"/>
        <dbReference type="ChEBI" id="CHEBI:172880"/>
    </reaction>
    <physiologicalReaction direction="left-to-right" evidence="4">
        <dbReference type="Rhea" id="RHEA:78476"/>
    </physiologicalReaction>
</comment>
<comment type="similarity">
    <text evidence="2">Belongs to the methyltransferase superfamily. Trimethylguanosine synthase family.</text>
</comment>
<dbReference type="SMART" id="SM00456">
    <property type="entry name" value="WW"/>
    <property type="match status" value="1"/>
</dbReference>
<evidence type="ECO:0000256" key="2">
    <source>
        <dbReference type="ARBA" id="ARBA00025783"/>
    </source>
</evidence>
<feature type="region of interest" description="Disordered" evidence="8">
    <location>
        <begin position="215"/>
        <end position="256"/>
    </location>
</feature>
<dbReference type="InterPro" id="IPR029063">
    <property type="entry name" value="SAM-dependent_MTases_sf"/>
</dbReference>
<comment type="catalytic activity">
    <reaction evidence="6">
        <text>a 5'-end (N(7)-methyl 5'-triphosphoguanosine)-ribonucleoside in snRNA + S-adenosyl-L-methionine = a 5'-end (N(2),N(7)-dimethyl 5'-triphosphoguanosine)-ribonucleoside in snRNA + S-adenosyl-L-homocysteine + H(+)</text>
        <dbReference type="Rhea" id="RHEA:78471"/>
        <dbReference type="Rhea" id="RHEA-COMP:19085"/>
        <dbReference type="Rhea" id="RHEA-COMP:19087"/>
        <dbReference type="ChEBI" id="CHEBI:15378"/>
        <dbReference type="ChEBI" id="CHEBI:57856"/>
        <dbReference type="ChEBI" id="CHEBI:59789"/>
        <dbReference type="ChEBI" id="CHEBI:156461"/>
        <dbReference type="ChEBI" id="CHEBI:172880"/>
    </reaction>
    <physiologicalReaction direction="left-to-right" evidence="6">
        <dbReference type="Rhea" id="RHEA:78472"/>
    </physiologicalReaction>
</comment>
<feature type="region of interest" description="Disordered" evidence="8">
    <location>
        <begin position="854"/>
        <end position="941"/>
    </location>
</feature>
<feature type="region of interest" description="Disordered" evidence="8">
    <location>
        <begin position="86"/>
        <end position="128"/>
    </location>
</feature>
<feature type="compositionally biased region" description="Low complexity" evidence="8">
    <location>
        <begin position="222"/>
        <end position="252"/>
    </location>
</feature>
<reference evidence="10 11" key="1">
    <citation type="journal article" date="2023" name="IScience">
        <title>Expanded male sex-determining region conserved during the evolution of homothallism in the green alga Volvox.</title>
        <authorList>
            <person name="Yamamoto K."/>
            <person name="Matsuzaki R."/>
            <person name="Mahakham W."/>
            <person name="Heman W."/>
            <person name="Sekimoto H."/>
            <person name="Kawachi M."/>
            <person name="Minakuchi Y."/>
            <person name="Toyoda A."/>
            <person name="Nozaki H."/>
        </authorList>
    </citation>
    <scope>NUCLEOTIDE SEQUENCE [LARGE SCALE GENOMIC DNA]</scope>
    <source>
        <strain evidence="10 11">NIES-4468</strain>
    </source>
</reference>
<evidence type="ECO:0000256" key="7">
    <source>
        <dbReference type="ARBA" id="ARBA00049790"/>
    </source>
</evidence>
<feature type="compositionally biased region" description="Gly residues" evidence="8">
    <location>
        <begin position="305"/>
        <end position="320"/>
    </location>
</feature>
<evidence type="ECO:0000313" key="11">
    <source>
        <dbReference type="Proteomes" id="UP001165090"/>
    </source>
</evidence>
<dbReference type="SUPFAM" id="SSF53335">
    <property type="entry name" value="S-adenosyl-L-methionine-dependent methyltransferases"/>
    <property type="match status" value="1"/>
</dbReference>